<name>A0A069QH57_HOYLO</name>
<dbReference type="GO" id="GO:0003755">
    <property type="term" value="F:peptidyl-prolyl cis-trans isomerase activity"/>
    <property type="evidence" value="ECO:0007669"/>
    <property type="project" value="UniProtKB-KW"/>
</dbReference>
<protein>
    <submittedName>
        <fullName evidence="5">PPIC-type PPIASE domain protein</fullName>
    </submittedName>
</protein>
<evidence type="ECO:0000259" key="4">
    <source>
        <dbReference type="PROSITE" id="PS50198"/>
    </source>
</evidence>
<reference evidence="5 6" key="1">
    <citation type="submission" date="2013-08" db="EMBL/GenBank/DDBJ databases">
        <authorList>
            <person name="Weinstock G."/>
            <person name="Sodergren E."/>
            <person name="Wylie T."/>
            <person name="Fulton L."/>
            <person name="Fulton R."/>
            <person name="Fronick C."/>
            <person name="O'Laughlin M."/>
            <person name="Godfrey J."/>
            <person name="Miner T."/>
            <person name="Herter B."/>
            <person name="Appelbaum E."/>
            <person name="Cordes M."/>
            <person name="Lek S."/>
            <person name="Wollam A."/>
            <person name="Pepin K.H."/>
            <person name="Palsikar V.B."/>
            <person name="Mitreva M."/>
            <person name="Wilson R.K."/>
        </authorList>
    </citation>
    <scope>NUCLEOTIDE SEQUENCE [LARGE SCALE GENOMIC DNA]</scope>
    <source>
        <strain evidence="5 6">ATCC 15930</strain>
    </source>
</reference>
<dbReference type="RefSeq" id="WP_018967646.1">
    <property type="nucleotide sequence ID" value="NZ_KB899216.1"/>
</dbReference>
<comment type="caution">
    <text evidence="5">The sequence shown here is derived from an EMBL/GenBank/DDBJ whole genome shotgun (WGS) entry which is preliminary data.</text>
</comment>
<organism evidence="5 6">
    <name type="scientific">Hoylesella loescheii DSM 19665 = JCM 12249 = ATCC 15930</name>
    <dbReference type="NCBI Taxonomy" id="1122985"/>
    <lineage>
        <taxon>Bacteria</taxon>
        <taxon>Pseudomonadati</taxon>
        <taxon>Bacteroidota</taxon>
        <taxon>Bacteroidia</taxon>
        <taxon>Bacteroidales</taxon>
        <taxon>Prevotellaceae</taxon>
        <taxon>Hoylesella</taxon>
    </lineage>
</organism>
<proteinExistence type="predicted"/>
<evidence type="ECO:0000313" key="6">
    <source>
        <dbReference type="Proteomes" id="UP000027442"/>
    </source>
</evidence>
<dbReference type="InterPro" id="IPR050245">
    <property type="entry name" value="PrsA_foldase"/>
</dbReference>
<feature type="domain" description="PpiC" evidence="4">
    <location>
        <begin position="125"/>
        <end position="227"/>
    </location>
</feature>
<sequence length="474" mass="54218">MRRRALSVALLFCAFVAHAQDDPTIMTINGRPISRSEFEYSYNKNNTDNVVDKKTVAQYVDLFVNYKLKVEAALAARLDTTQAFRSEFADYRDQQVRPSFVTSDDMEKAARQLYDDTRQRVDGQGGLIRVAHIMLMLPQKAPKEAQNRAELRIDSIYNALKRGADFAALAKKLSDDKGSAQQGGELPWLQKGQTLKEFEDAAFALKPGEISKPVLSPAGYHVIKLIERRMFLPYDSVKADILAYIEQSGMREQIIDNKLNELAKASGTTRTTADVLQERKVQLEAKDPALKYLIQEYHDGLLLYEVSNRAVWEKAAKDEEGLRYYFSKNKKRYAWDEPRFKGIACYAKTKADFKAVKKLVKKFPFSEWNEALRKAFNNDSTIRIKVERGMFKPGDNSLVDRDAFKRTVSIEMSPEFPIVGVIGKKLKAPKEMDDVRALVVADFQETLEKEWVKDLRKQYKVEVNEAVLKTVNKH</sequence>
<evidence type="ECO:0000256" key="1">
    <source>
        <dbReference type="PROSITE-ProRule" id="PRU00278"/>
    </source>
</evidence>
<evidence type="ECO:0000259" key="3">
    <source>
        <dbReference type="PROSITE" id="PS50020"/>
    </source>
</evidence>
<feature type="chain" id="PRO_5001668137" evidence="2">
    <location>
        <begin position="20"/>
        <end position="474"/>
    </location>
</feature>
<dbReference type="PANTHER" id="PTHR47245:SF2">
    <property type="entry name" value="PEPTIDYL-PROLYL CIS-TRANS ISOMERASE HP_0175-RELATED"/>
    <property type="match status" value="1"/>
</dbReference>
<dbReference type="eggNOG" id="COG0760">
    <property type="taxonomic scope" value="Bacteria"/>
</dbReference>
<dbReference type="InterPro" id="IPR000297">
    <property type="entry name" value="PPIase_PpiC"/>
</dbReference>
<keyword evidence="2" id="KW-0732">Signal</keyword>
<keyword evidence="6" id="KW-1185">Reference proteome</keyword>
<dbReference type="PROSITE" id="PS50020">
    <property type="entry name" value="WW_DOMAIN_2"/>
    <property type="match status" value="1"/>
</dbReference>
<dbReference type="SUPFAM" id="SSF54534">
    <property type="entry name" value="FKBP-like"/>
    <property type="match status" value="1"/>
</dbReference>
<dbReference type="HOGENOM" id="CLU_019451_1_0_10"/>
<evidence type="ECO:0000256" key="2">
    <source>
        <dbReference type="SAM" id="SignalP"/>
    </source>
</evidence>
<dbReference type="PROSITE" id="PS50198">
    <property type="entry name" value="PPIC_PPIASE_2"/>
    <property type="match status" value="1"/>
</dbReference>
<evidence type="ECO:0000313" key="5">
    <source>
        <dbReference type="EMBL" id="KDR52105.1"/>
    </source>
</evidence>
<dbReference type="PATRIC" id="fig|1122985.7.peg.1878"/>
<dbReference type="PANTHER" id="PTHR47245">
    <property type="entry name" value="PEPTIDYLPROLYL ISOMERASE"/>
    <property type="match status" value="1"/>
</dbReference>
<dbReference type="AlphaFoldDB" id="A0A069QH57"/>
<keyword evidence="1" id="KW-0413">Isomerase</keyword>
<accession>A0A069QH57</accession>
<feature type="domain" description="WW" evidence="3">
    <location>
        <begin position="312"/>
        <end position="340"/>
    </location>
</feature>
<keyword evidence="1" id="KW-0697">Rotamase</keyword>
<dbReference type="Gene3D" id="3.10.50.40">
    <property type="match status" value="1"/>
</dbReference>
<dbReference type="InterPro" id="IPR046357">
    <property type="entry name" value="PPIase_dom_sf"/>
</dbReference>
<feature type="signal peptide" evidence="2">
    <location>
        <begin position="1"/>
        <end position="19"/>
    </location>
</feature>
<dbReference type="InterPro" id="IPR001202">
    <property type="entry name" value="WW_dom"/>
</dbReference>
<gene>
    <name evidence="5" type="ORF">HMPREF1991_01804</name>
</gene>
<dbReference type="EMBL" id="JNGW01000077">
    <property type="protein sequence ID" value="KDR52105.1"/>
    <property type="molecule type" value="Genomic_DNA"/>
</dbReference>
<dbReference type="Proteomes" id="UP000027442">
    <property type="component" value="Unassembled WGS sequence"/>
</dbReference>
<dbReference type="Pfam" id="PF00639">
    <property type="entry name" value="Rotamase"/>
    <property type="match status" value="1"/>
</dbReference>